<gene>
    <name evidence="2" type="ORF">JCGZ_18521</name>
</gene>
<accession>A0A067K1E2</accession>
<dbReference type="Proteomes" id="UP000027138">
    <property type="component" value="Unassembled WGS sequence"/>
</dbReference>
<dbReference type="AlphaFoldDB" id="A0A067K1E2"/>
<evidence type="ECO:0000313" key="3">
    <source>
        <dbReference type="Proteomes" id="UP000027138"/>
    </source>
</evidence>
<evidence type="ECO:0000259" key="1">
    <source>
        <dbReference type="Pfam" id="PF16719"/>
    </source>
</evidence>
<dbReference type="EMBL" id="KK914724">
    <property type="protein sequence ID" value="KDP29952.1"/>
    <property type="molecule type" value="Genomic_DNA"/>
</dbReference>
<dbReference type="Pfam" id="PF16719">
    <property type="entry name" value="SAWADEE"/>
    <property type="match status" value="1"/>
</dbReference>
<sequence>MSLPIVKPGEPRLPSGYDVEYRAIADDAWYSVRTVLNGEKLTVKYDNFSDENDSIFEPQNFKSVAEIEDFEKRFRPISIQLQDRECKNVPNGAVVCASHSFTGFDVRFFDAVVDDVHHRDHSMVNGEEQCMCVFVVTWTHGPNAGFMNNKKIESICLIDSNMRLDPVLASFSRIVREKLETAAHKPHLHSICGALHEDTSVLPFMNPESTFLQQFTRASEKMCSSQSMSNRWTSKESERIYIHAQRIKEEIDIGGVNNHHVLLIDNLDKDLTPSTVVEFLHRQISVSVQAYVFPSLLSETYTNGAVVLDCEKNFQQLCEFLDSPNHIIVSWRGRSNKLEYRNKRISNDLKLIQSGSEEFKTAKRMRDLFMEFSEHQQRLHKRLALEERKILRPSL</sequence>
<dbReference type="STRING" id="180498.A0A067K1E2"/>
<dbReference type="OrthoDB" id="1866990at2759"/>
<name>A0A067K1E2_JATCU</name>
<dbReference type="GO" id="GO:0003682">
    <property type="term" value="F:chromatin binding"/>
    <property type="evidence" value="ECO:0007669"/>
    <property type="project" value="InterPro"/>
</dbReference>
<dbReference type="InterPro" id="IPR032001">
    <property type="entry name" value="SAWADEE_dom"/>
</dbReference>
<protein>
    <recommendedName>
        <fullName evidence="1">SAWADEE domain-containing protein</fullName>
    </recommendedName>
</protein>
<reference evidence="2 3" key="1">
    <citation type="journal article" date="2014" name="PLoS ONE">
        <title>Global Analysis of Gene Expression Profiles in Physic Nut (Jatropha curcas L.) Seedlings Exposed to Salt Stress.</title>
        <authorList>
            <person name="Zhang L."/>
            <person name="Zhang C."/>
            <person name="Wu P."/>
            <person name="Chen Y."/>
            <person name="Li M."/>
            <person name="Jiang H."/>
            <person name="Wu G."/>
        </authorList>
    </citation>
    <scope>NUCLEOTIDE SEQUENCE [LARGE SCALE GENOMIC DNA]</scope>
    <source>
        <strain evidence="3">cv. GZQX0401</strain>
        <tissue evidence="2">Young leaves</tissue>
    </source>
</reference>
<dbReference type="PANTHER" id="PTHR36384">
    <property type="entry name" value="SAWADEE PROTEIN"/>
    <property type="match status" value="1"/>
</dbReference>
<dbReference type="Gene3D" id="2.30.30.140">
    <property type="match status" value="1"/>
</dbReference>
<dbReference type="PANTHER" id="PTHR36384:SF1">
    <property type="entry name" value="SAWADEE PROTEIN"/>
    <property type="match status" value="1"/>
</dbReference>
<keyword evidence="3" id="KW-1185">Reference proteome</keyword>
<organism evidence="2 3">
    <name type="scientific">Jatropha curcas</name>
    <name type="common">Barbados nut</name>
    <dbReference type="NCBI Taxonomy" id="180498"/>
    <lineage>
        <taxon>Eukaryota</taxon>
        <taxon>Viridiplantae</taxon>
        <taxon>Streptophyta</taxon>
        <taxon>Embryophyta</taxon>
        <taxon>Tracheophyta</taxon>
        <taxon>Spermatophyta</taxon>
        <taxon>Magnoliopsida</taxon>
        <taxon>eudicotyledons</taxon>
        <taxon>Gunneridae</taxon>
        <taxon>Pentapetalae</taxon>
        <taxon>rosids</taxon>
        <taxon>fabids</taxon>
        <taxon>Malpighiales</taxon>
        <taxon>Euphorbiaceae</taxon>
        <taxon>Crotonoideae</taxon>
        <taxon>Jatropheae</taxon>
        <taxon>Jatropha</taxon>
    </lineage>
</organism>
<evidence type="ECO:0000313" key="2">
    <source>
        <dbReference type="EMBL" id="KDP29952.1"/>
    </source>
</evidence>
<proteinExistence type="predicted"/>
<feature type="domain" description="SAWADEE" evidence="1">
    <location>
        <begin position="17"/>
        <end position="156"/>
    </location>
</feature>